<dbReference type="SUPFAM" id="SSF52255">
    <property type="entry name" value="N5-CAIR mutase (phosphoribosylaminoimidazole carboxylase, PurE)"/>
    <property type="match status" value="1"/>
</dbReference>
<evidence type="ECO:0000256" key="2">
    <source>
        <dbReference type="ARBA" id="ARBA00023235"/>
    </source>
</evidence>
<evidence type="ECO:0000256" key="4">
    <source>
        <dbReference type="PIRNR" id="PIRNR001338"/>
    </source>
</evidence>
<dbReference type="SMART" id="SM01001">
    <property type="entry name" value="AIRC"/>
    <property type="match status" value="1"/>
</dbReference>
<dbReference type="InterPro" id="IPR000031">
    <property type="entry name" value="PurE_dom"/>
</dbReference>
<comment type="catalytic activity">
    <reaction evidence="3 4">
        <text>5-carboxyamino-1-(5-phospho-D-ribosyl)imidazole + H(+) = 5-amino-1-(5-phospho-D-ribosyl)imidazole-4-carboxylate</text>
        <dbReference type="Rhea" id="RHEA:13193"/>
        <dbReference type="ChEBI" id="CHEBI:15378"/>
        <dbReference type="ChEBI" id="CHEBI:58730"/>
        <dbReference type="ChEBI" id="CHEBI:77657"/>
        <dbReference type="EC" id="5.4.99.18"/>
    </reaction>
</comment>
<dbReference type="Gene3D" id="3.40.50.1970">
    <property type="match status" value="1"/>
</dbReference>
<feature type="binding site" evidence="3 5">
    <location>
        <position position="22"/>
    </location>
    <ligand>
        <name>substrate</name>
    </ligand>
</feature>
<evidence type="ECO:0000313" key="7">
    <source>
        <dbReference type="EMBL" id="VUZ85679.1"/>
    </source>
</evidence>
<dbReference type="PANTHER" id="PTHR23046:SF2">
    <property type="entry name" value="PHOSPHORIBOSYLAMINOIMIDAZOLE CARBOXYLASE"/>
    <property type="match status" value="1"/>
</dbReference>
<comment type="pathway">
    <text evidence="3 4">Purine metabolism; IMP biosynthesis via de novo pathway; 5-amino-1-(5-phospho-D-ribosyl)imidazole-4-carboxylate from 5-amino-1-(5-phospho-D-ribosyl)imidazole (N5-CAIR route): step 2/2.</text>
</comment>
<feature type="binding site" evidence="3 5">
    <location>
        <position position="19"/>
    </location>
    <ligand>
        <name>substrate</name>
    </ligand>
</feature>
<dbReference type="HAMAP" id="MF_01929">
    <property type="entry name" value="PurE_classI"/>
    <property type="match status" value="1"/>
</dbReference>
<evidence type="ECO:0000313" key="8">
    <source>
        <dbReference type="Proteomes" id="UP000334340"/>
    </source>
</evidence>
<dbReference type="AlphaFoldDB" id="A0A564ZK11"/>
<proteinExistence type="inferred from homology"/>
<organism evidence="7 8">
    <name type="scientific">Candidatus Methylomirabilis lanthanidiphila</name>
    <dbReference type="NCBI Taxonomy" id="2211376"/>
    <lineage>
        <taxon>Bacteria</taxon>
        <taxon>Candidatus Methylomirabilota</taxon>
        <taxon>Candidatus Methylomirabilia</taxon>
        <taxon>Candidatus Methylomirabilales</taxon>
        <taxon>Candidatus Methylomirabilaceae</taxon>
        <taxon>Candidatus Methylomirabilis</taxon>
    </lineage>
</organism>
<dbReference type="InterPro" id="IPR033747">
    <property type="entry name" value="PurE_ClassI"/>
</dbReference>
<comment type="similarity">
    <text evidence="3">Belongs to the AIR carboxylase family. Class I subfamily.</text>
</comment>
<reference evidence="7 8" key="1">
    <citation type="submission" date="2019-07" db="EMBL/GenBank/DDBJ databases">
        <authorList>
            <person name="Cremers G."/>
        </authorList>
    </citation>
    <scope>NUCLEOTIDE SEQUENCE [LARGE SCALE GENOMIC DNA]</scope>
</reference>
<keyword evidence="1 3" id="KW-0658">Purine biosynthesis</keyword>
<sequence length="174" mass="18119">MITDGGTTTHPVVGIVMGSDSDLAVMELTGKALERFEIPFEWKISSAHRSLDATLDYIRKAEARGIKVIIAGAGAAAHLAGVIAGQTTLPVIGVPLASSSLKGLDALLSIVQMPGGVPVATMAIGEAGAKNAGILAARILALSDETLQRKLQSFKEALASEVEEKDHTLQKHRS</sequence>
<evidence type="ECO:0000259" key="6">
    <source>
        <dbReference type="SMART" id="SM01001"/>
    </source>
</evidence>
<dbReference type="EMBL" id="CABIKM010000030">
    <property type="protein sequence ID" value="VUZ85679.1"/>
    <property type="molecule type" value="Genomic_DNA"/>
</dbReference>
<dbReference type="PIRSF" id="PIRSF001338">
    <property type="entry name" value="AIR_carboxylase"/>
    <property type="match status" value="1"/>
</dbReference>
<evidence type="ECO:0000256" key="3">
    <source>
        <dbReference type="HAMAP-Rule" id="MF_01929"/>
    </source>
</evidence>
<gene>
    <name evidence="3" type="primary">purE</name>
    <name evidence="7" type="ORF">MELA_02064</name>
</gene>
<keyword evidence="2 3" id="KW-0413">Isomerase</keyword>
<dbReference type="NCBIfam" id="TIGR01162">
    <property type="entry name" value="purE"/>
    <property type="match status" value="1"/>
</dbReference>
<dbReference type="GO" id="GO:0034023">
    <property type="term" value="F:5-(carboxyamino)imidazole ribonucleotide mutase activity"/>
    <property type="evidence" value="ECO:0007669"/>
    <property type="project" value="UniProtKB-UniRule"/>
</dbReference>
<name>A0A564ZK11_9BACT</name>
<accession>A0A564ZK11</accession>
<feature type="binding site" evidence="3 5">
    <location>
        <position position="49"/>
    </location>
    <ligand>
        <name>substrate</name>
    </ligand>
</feature>
<dbReference type="Proteomes" id="UP000334340">
    <property type="component" value="Unassembled WGS sequence"/>
</dbReference>
<feature type="domain" description="PurE" evidence="6">
    <location>
        <begin position="11"/>
        <end position="162"/>
    </location>
</feature>
<dbReference type="UniPathway" id="UPA00074">
    <property type="reaction ID" value="UER00943"/>
</dbReference>
<dbReference type="InterPro" id="IPR024694">
    <property type="entry name" value="PurE_prokaryotes"/>
</dbReference>
<dbReference type="EC" id="5.4.99.18" evidence="3 4"/>
<keyword evidence="8" id="KW-1185">Reference proteome</keyword>
<comment type="function">
    <text evidence="3 4">Catalyzes the conversion of N5-carboxyaminoimidazole ribonucleotide (N5-CAIR) to 4-carboxy-5-aminoimidazole ribonucleotide (CAIR).</text>
</comment>
<dbReference type="PANTHER" id="PTHR23046">
    <property type="entry name" value="PHOSPHORIBOSYLAMINOIMIDAZOLE CARBOXYLASE CATALYTIC SUBUNIT"/>
    <property type="match status" value="1"/>
</dbReference>
<dbReference type="GO" id="GO:0006189">
    <property type="term" value="P:'de novo' IMP biosynthetic process"/>
    <property type="evidence" value="ECO:0007669"/>
    <property type="project" value="UniProtKB-UniRule"/>
</dbReference>
<evidence type="ECO:0000256" key="5">
    <source>
        <dbReference type="PIRSR" id="PIRSR001338-1"/>
    </source>
</evidence>
<protein>
    <recommendedName>
        <fullName evidence="3 4">N5-carboxyaminoimidazole ribonucleotide mutase</fullName>
        <shortName evidence="3 4">N5-CAIR mutase</shortName>
        <ecNumber evidence="3 4">5.4.99.18</ecNumber>
    </recommendedName>
    <alternativeName>
        <fullName evidence="3">5-(carboxyamino)imidazole ribonucleotide mutase</fullName>
    </alternativeName>
</protein>
<evidence type="ECO:0000256" key="1">
    <source>
        <dbReference type="ARBA" id="ARBA00022755"/>
    </source>
</evidence>
<dbReference type="Pfam" id="PF00731">
    <property type="entry name" value="AIRC"/>
    <property type="match status" value="1"/>
</dbReference>